<keyword evidence="2" id="KW-0968">Cytoplasmic vesicle</keyword>
<dbReference type="InterPro" id="IPR006896">
    <property type="entry name" value="Sec23/24_trunk_dom"/>
</dbReference>
<dbReference type="GO" id="GO:0005789">
    <property type="term" value="C:endoplasmic reticulum membrane"/>
    <property type="evidence" value="ECO:0007669"/>
    <property type="project" value="UniProtKB-SubCell"/>
</dbReference>
<comment type="subcellular location">
    <subcellularLocation>
        <location evidence="2">Cytoplasmic vesicle</location>
        <location evidence="2">COPII-coated vesicle membrane</location>
        <topology evidence="2">Peripheral membrane protein</topology>
        <orientation evidence="2">Cytoplasmic side</orientation>
    </subcellularLocation>
    <subcellularLocation>
        <location evidence="2">Endoplasmic reticulum membrane</location>
        <topology evidence="2">Peripheral membrane protein</topology>
        <orientation evidence="2">Cytoplasmic side</orientation>
    </subcellularLocation>
    <subcellularLocation>
        <location evidence="2">Cytoplasm</location>
        <location evidence="2">Cytosol</location>
    </subcellularLocation>
</comment>
<dbReference type="AlphaFoldDB" id="A0A2I0T7P2"/>
<feature type="domain" description="Sec23/Sec24 trunk" evidence="3">
    <location>
        <begin position="36"/>
        <end position="135"/>
    </location>
</feature>
<dbReference type="GO" id="GO:0005829">
    <property type="term" value="C:cytosol"/>
    <property type="evidence" value="ECO:0007669"/>
    <property type="project" value="UniProtKB-SubCell"/>
</dbReference>
<protein>
    <recommendedName>
        <fullName evidence="2">Protein transport protein SEC23</fullName>
    </recommendedName>
</protein>
<keyword evidence="2" id="KW-0256">Endoplasmic reticulum</keyword>
<dbReference type="InterPro" id="IPR037364">
    <property type="entry name" value="Sec23"/>
</dbReference>
<keyword evidence="2" id="KW-0479">Metal-binding</keyword>
<proteinExistence type="inferred from homology"/>
<keyword evidence="2" id="KW-0653">Protein transport</keyword>
<dbReference type="PANTHER" id="PTHR11141">
    <property type="entry name" value="PROTEIN TRANSPORT PROTEIN SEC23"/>
    <property type="match status" value="1"/>
</dbReference>
<organism evidence="4 5">
    <name type="scientific">Limosa lapponica baueri</name>
    <dbReference type="NCBI Taxonomy" id="1758121"/>
    <lineage>
        <taxon>Eukaryota</taxon>
        <taxon>Metazoa</taxon>
        <taxon>Chordata</taxon>
        <taxon>Craniata</taxon>
        <taxon>Vertebrata</taxon>
        <taxon>Euteleostomi</taxon>
        <taxon>Archelosauria</taxon>
        <taxon>Archosauria</taxon>
        <taxon>Dinosauria</taxon>
        <taxon>Saurischia</taxon>
        <taxon>Theropoda</taxon>
        <taxon>Coelurosauria</taxon>
        <taxon>Aves</taxon>
        <taxon>Neognathae</taxon>
        <taxon>Neoaves</taxon>
        <taxon>Charadriiformes</taxon>
        <taxon>Scolopacidae</taxon>
        <taxon>Limosa</taxon>
    </lineage>
</organism>
<dbReference type="GO" id="GO:0090110">
    <property type="term" value="P:COPII-coated vesicle cargo loading"/>
    <property type="evidence" value="ECO:0007669"/>
    <property type="project" value="TreeGrafter"/>
</dbReference>
<dbReference type="PANTHER" id="PTHR11141:SF10">
    <property type="entry name" value="PROTEIN TRANSPORT PROTEIN SEC23B"/>
    <property type="match status" value="1"/>
</dbReference>
<keyword evidence="2" id="KW-0931">ER-Golgi transport</keyword>
<reference evidence="5" key="1">
    <citation type="submission" date="2017-11" db="EMBL/GenBank/DDBJ databases">
        <authorList>
            <person name="Lima N.C."/>
            <person name="Parody-Merino A.M."/>
            <person name="Battley P.F."/>
            <person name="Fidler A.E."/>
            <person name="Prosdocimi F."/>
        </authorList>
    </citation>
    <scope>NUCLEOTIDE SEQUENCE [LARGE SCALE GENOMIC DNA]</scope>
</reference>
<dbReference type="EMBL" id="KZ516118">
    <property type="protein sequence ID" value="PKU29820.1"/>
    <property type="molecule type" value="Genomic_DNA"/>
</dbReference>
<accession>A0A2I0T7P2</accession>
<evidence type="ECO:0000313" key="4">
    <source>
        <dbReference type="EMBL" id="PKU29820.1"/>
    </source>
</evidence>
<reference evidence="5" key="2">
    <citation type="submission" date="2017-12" db="EMBL/GenBank/DDBJ databases">
        <title>Genome sequence of the Bar-tailed Godwit (Limosa lapponica baueri).</title>
        <authorList>
            <person name="Lima N.C.B."/>
            <person name="Parody-Merino A.M."/>
            <person name="Battley P.F."/>
            <person name="Fidler A.E."/>
            <person name="Prosdocimi F."/>
        </authorList>
    </citation>
    <scope>NUCLEOTIDE SEQUENCE [LARGE SCALE GENOMIC DNA]</scope>
</reference>
<keyword evidence="2" id="KW-0862">Zinc</keyword>
<evidence type="ECO:0000259" key="3">
    <source>
        <dbReference type="Pfam" id="PF04811"/>
    </source>
</evidence>
<name>A0A2I0T7P2_LIMLA</name>
<dbReference type="OrthoDB" id="10256289at2759"/>
<evidence type="ECO:0000313" key="5">
    <source>
        <dbReference type="Proteomes" id="UP000233556"/>
    </source>
</evidence>
<keyword evidence="2" id="KW-0472">Membrane</keyword>
<dbReference type="GO" id="GO:0030127">
    <property type="term" value="C:COPII vesicle coat"/>
    <property type="evidence" value="ECO:0007669"/>
    <property type="project" value="InterPro"/>
</dbReference>
<gene>
    <name evidence="4" type="ORF">llap_19876</name>
</gene>
<dbReference type="GO" id="GO:0046872">
    <property type="term" value="F:metal ion binding"/>
    <property type="evidence" value="ECO:0007669"/>
    <property type="project" value="UniProtKB-KW"/>
</dbReference>
<evidence type="ECO:0000256" key="2">
    <source>
        <dbReference type="RuleBase" id="RU365030"/>
    </source>
</evidence>
<dbReference type="SUPFAM" id="SSF53300">
    <property type="entry name" value="vWA-like"/>
    <property type="match status" value="1"/>
</dbReference>
<dbReference type="GO" id="GO:0005096">
    <property type="term" value="F:GTPase activator activity"/>
    <property type="evidence" value="ECO:0007669"/>
    <property type="project" value="TreeGrafter"/>
</dbReference>
<keyword evidence="5" id="KW-1185">Reference proteome</keyword>
<dbReference type="InterPro" id="IPR036465">
    <property type="entry name" value="vWFA_dom_sf"/>
</dbReference>
<evidence type="ECO:0000256" key="1">
    <source>
        <dbReference type="ARBA" id="ARBA00022490"/>
    </source>
</evidence>
<sequence length="193" mass="21320">MRTKFPPAYAGISEVNQPAELMPQFSTIEYIVQGTFPNTGARIMLFTGGPPTQGPGMVVGDELKTPIRSWHDIEKDNARFMKKATKHYETLANRTAANGHCIDIYACALDQTGLLEMKCCANLTGLHLLCDCSYGALKFSVAYGVTEKRARFEGLPYFICSTTHRYLREAEGQCSLSLSINTPVRRSAFVSPP</sequence>
<dbReference type="GO" id="GO:0006886">
    <property type="term" value="P:intracellular protein transport"/>
    <property type="evidence" value="ECO:0007669"/>
    <property type="project" value="InterPro"/>
</dbReference>
<dbReference type="Proteomes" id="UP000233556">
    <property type="component" value="Unassembled WGS sequence"/>
</dbReference>
<keyword evidence="2" id="KW-0813">Transport</keyword>
<keyword evidence="1 2" id="KW-0963">Cytoplasm</keyword>
<dbReference type="GO" id="GO:0070971">
    <property type="term" value="C:endoplasmic reticulum exit site"/>
    <property type="evidence" value="ECO:0007669"/>
    <property type="project" value="TreeGrafter"/>
</dbReference>
<dbReference type="Gene3D" id="3.40.50.410">
    <property type="entry name" value="von Willebrand factor, type A domain"/>
    <property type="match status" value="1"/>
</dbReference>
<comment type="function">
    <text evidence="2">Component of the coat protein complex II (COPII) which promotes the formation of transport vesicles from the endoplasmic reticulum (ER). The coat has two main functions, the physical deformation of the endoplasmic reticulum membrane into vesicles and the selection of cargo molecules.</text>
</comment>
<comment type="similarity">
    <text evidence="2">Belongs to the SEC23/SEC24 family. SEC23 subfamily.</text>
</comment>
<dbReference type="Pfam" id="PF04811">
    <property type="entry name" value="Sec23_trunk"/>
    <property type="match status" value="1"/>
</dbReference>